<keyword evidence="2 5" id="KW-0132">Cell division</keyword>
<comment type="function">
    <text evidence="5 6">Cell division protein that is involved in the assembly of the Z ring. May serve as a membrane anchor for the Z ring.</text>
</comment>
<dbReference type="PIRSF" id="PIRSF003101">
    <property type="entry name" value="FtsA"/>
    <property type="match status" value="1"/>
</dbReference>
<keyword evidence="3 5" id="KW-0472">Membrane</keyword>
<dbReference type="Gene3D" id="3.30.420.40">
    <property type="match status" value="2"/>
</dbReference>
<dbReference type="GO" id="GO:0032153">
    <property type="term" value="C:cell division site"/>
    <property type="evidence" value="ECO:0007669"/>
    <property type="project" value="UniProtKB-UniRule"/>
</dbReference>
<evidence type="ECO:0000256" key="1">
    <source>
        <dbReference type="ARBA" id="ARBA00022475"/>
    </source>
</evidence>
<evidence type="ECO:0000256" key="3">
    <source>
        <dbReference type="ARBA" id="ARBA00023136"/>
    </source>
</evidence>
<evidence type="ECO:0000256" key="4">
    <source>
        <dbReference type="ARBA" id="ARBA00023306"/>
    </source>
</evidence>
<dbReference type="AlphaFoldDB" id="A0A4U8TAU5"/>
<evidence type="ECO:0000256" key="6">
    <source>
        <dbReference type="PIRNR" id="PIRNR003101"/>
    </source>
</evidence>
<dbReference type="InterPro" id="IPR003494">
    <property type="entry name" value="SHS2_FtsA"/>
</dbReference>
<comment type="subunit">
    <text evidence="5">Self-interacts. Interacts with FtsZ.</text>
</comment>
<dbReference type="Proteomes" id="UP000029733">
    <property type="component" value="Unassembled WGS sequence"/>
</dbReference>
<keyword evidence="9" id="KW-1185">Reference proteome</keyword>
<dbReference type="InterPro" id="IPR020823">
    <property type="entry name" value="Cell_div_FtsA"/>
</dbReference>
<reference evidence="8 9" key="1">
    <citation type="journal article" date="2014" name="Genome Announc.">
        <title>Draft genome sequences of eight enterohepatic helicobacter species isolated from both laboratory and wild rodents.</title>
        <authorList>
            <person name="Sheh A."/>
            <person name="Shen Z."/>
            <person name="Fox J.G."/>
        </authorList>
    </citation>
    <scope>NUCLEOTIDE SEQUENCE [LARGE SCALE GENOMIC DNA]</scope>
    <source>
        <strain evidence="8 9">MIT 09-6949</strain>
    </source>
</reference>
<organism evidence="8 9">
    <name type="scientific">Helicobacter jaachi</name>
    <dbReference type="NCBI Taxonomy" id="1677920"/>
    <lineage>
        <taxon>Bacteria</taxon>
        <taxon>Pseudomonadati</taxon>
        <taxon>Campylobacterota</taxon>
        <taxon>Epsilonproteobacteria</taxon>
        <taxon>Campylobacterales</taxon>
        <taxon>Helicobacteraceae</taxon>
        <taxon>Helicobacter</taxon>
    </lineage>
</organism>
<dbReference type="NCBIfam" id="TIGR01174">
    <property type="entry name" value="ftsA"/>
    <property type="match status" value="1"/>
</dbReference>
<dbReference type="EMBL" id="JRPR02000002">
    <property type="protein sequence ID" value="TLD96843.1"/>
    <property type="molecule type" value="Genomic_DNA"/>
</dbReference>
<comment type="caution">
    <text evidence="8">The sequence shown here is derived from an EMBL/GenBank/DDBJ whole genome shotgun (WGS) entry which is preliminary data.</text>
</comment>
<dbReference type="PANTHER" id="PTHR32432:SF4">
    <property type="entry name" value="CELL DIVISION PROTEIN FTSA"/>
    <property type="match status" value="1"/>
</dbReference>
<dbReference type="STRING" id="1677920.LS71_00755"/>
<keyword evidence="1 5" id="KW-1003">Cell membrane</keyword>
<sequence>MNKIILGIDIGSTKICAIIAEIKEDGTPYIIGTGIHKADGIKKGSITNIELASMAIRNAVNDAKRVSGEKVDKAIISLSGAYTKSIRESAVVNVPNSEIGLKEINRVMQTAIYNAVIPEDHVLIHALPYEFRLDDQSYAEDPMGMSASRLEAFVHIVTAKKTALENLKRAVRESGIEIENIVLSAYASAIAVLSNEEKELGVACIDMGGQTCDLMIYSGYSMRYSDFLSVGSHNITVDLATALNAHPSIAEQIKTEYGKLILSDEDKTKSIKVPVMTSESATTNVSLEIVHAVISARVEETLQLLAKSIEKSGLKDKIGAGITLTGGMANLEGMQEFASSIFFRRPVRISKPTAVGGLFDGLKGTQSATAVGLILHGAGQHTNYEMDYEKKIRYRKSNISVDSNDMSNIELPKNALQETSTSSAKITHKPDDLSQLRTFENDKHSNIFVRFYKWVSQWISQLF</sequence>
<evidence type="ECO:0000256" key="2">
    <source>
        <dbReference type="ARBA" id="ARBA00022618"/>
    </source>
</evidence>
<evidence type="ECO:0000256" key="5">
    <source>
        <dbReference type="HAMAP-Rule" id="MF_02033"/>
    </source>
</evidence>
<comment type="subcellular location">
    <subcellularLocation>
        <location evidence="5">Cell membrane</location>
        <topology evidence="5">Peripheral membrane protein</topology>
        <orientation evidence="5">Cytoplasmic side</orientation>
    </subcellularLocation>
    <text evidence="5">Localizes to the Z ring in an FtsZ-dependent manner. Targeted to the membrane through a conserved C-terminal amphipathic helix.</text>
</comment>
<dbReference type="PANTHER" id="PTHR32432">
    <property type="entry name" value="CELL DIVISION PROTEIN FTSA-RELATED"/>
    <property type="match status" value="1"/>
</dbReference>
<dbReference type="CDD" id="cd24048">
    <property type="entry name" value="ASKHA_NBD_FtsA"/>
    <property type="match status" value="1"/>
</dbReference>
<dbReference type="HAMAP" id="MF_02033">
    <property type="entry name" value="FtsA"/>
    <property type="match status" value="1"/>
</dbReference>
<comment type="similarity">
    <text evidence="5 6">Belongs to the FtsA/MreB family.</text>
</comment>
<dbReference type="InterPro" id="IPR050696">
    <property type="entry name" value="FtsA/MreB"/>
</dbReference>
<evidence type="ECO:0000259" key="7">
    <source>
        <dbReference type="SMART" id="SM00842"/>
    </source>
</evidence>
<dbReference type="RefSeq" id="WP_034352325.1">
    <property type="nucleotide sequence ID" value="NZ_JRPR02000002.1"/>
</dbReference>
<keyword evidence="4 5" id="KW-0131">Cell cycle</keyword>
<gene>
    <name evidence="5 8" type="primary">ftsA</name>
    <name evidence="8" type="ORF">LS71_004425</name>
</gene>
<dbReference type="InterPro" id="IPR043129">
    <property type="entry name" value="ATPase_NBD"/>
</dbReference>
<name>A0A4U8TAU5_9HELI</name>
<evidence type="ECO:0000313" key="8">
    <source>
        <dbReference type="EMBL" id="TLD96843.1"/>
    </source>
</evidence>
<dbReference type="GO" id="GO:0043093">
    <property type="term" value="P:FtsZ-dependent cytokinesis"/>
    <property type="evidence" value="ECO:0007669"/>
    <property type="project" value="UniProtKB-UniRule"/>
</dbReference>
<proteinExistence type="inferred from homology"/>
<dbReference type="OrthoDB" id="9810567at2"/>
<dbReference type="GO" id="GO:0009898">
    <property type="term" value="C:cytoplasmic side of plasma membrane"/>
    <property type="evidence" value="ECO:0007669"/>
    <property type="project" value="UniProtKB-UniRule"/>
</dbReference>
<dbReference type="Pfam" id="PF14450">
    <property type="entry name" value="FtsA"/>
    <property type="match status" value="1"/>
</dbReference>
<accession>A0A4U8TAU5</accession>
<dbReference type="SUPFAM" id="SSF53067">
    <property type="entry name" value="Actin-like ATPase domain"/>
    <property type="match status" value="2"/>
</dbReference>
<feature type="domain" description="SHS2" evidence="7">
    <location>
        <begin position="5"/>
        <end position="192"/>
    </location>
</feature>
<evidence type="ECO:0000313" key="9">
    <source>
        <dbReference type="Proteomes" id="UP000029733"/>
    </source>
</evidence>
<protein>
    <recommendedName>
        <fullName evidence="5 6">Cell division protein FtsA</fullName>
    </recommendedName>
</protein>
<dbReference type="SMART" id="SM00842">
    <property type="entry name" value="FtsA"/>
    <property type="match status" value="1"/>
</dbReference>
<dbReference type="Pfam" id="PF02491">
    <property type="entry name" value="SHS2_FTSA"/>
    <property type="match status" value="1"/>
</dbReference>